<dbReference type="Proteomes" id="UP000286974">
    <property type="component" value="Unassembled WGS sequence"/>
</dbReference>
<reference evidence="9 10" key="1">
    <citation type="submission" date="2017-11" db="EMBL/GenBank/DDBJ databases">
        <title>Draft Genome Sequence of Lactobacillus curieae NBRC 111893 isolated from Koso, a Japanese sugar-Vegetable Fermented Beverage.</title>
        <authorList>
            <person name="Chiou T.Y."/>
            <person name="Oshima K."/>
            <person name="Suda W."/>
            <person name="Hattori M."/>
            <person name="Takahashi T."/>
        </authorList>
    </citation>
    <scope>NUCLEOTIDE SEQUENCE [LARGE SCALE GENOMIC DNA]</scope>
    <source>
        <strain evidence="9 10">NBRC111893</strain>
    </source>
</reference>
<sequence>MKTDVEISQNAELLPISEIAAKIDIDDQDLEPYGHYKAKVSLNNVDDNLGKLVLVTSINPTAAGEGKTTLTVGLGDALTELGKNAVLALREPSIGPVMGMKGGATGGGYSQVIPMEDINLHFTGDFHALTEAHNTLAALIDNHIHHGNELNIDPRQIEWKRVLDVNDRELRQTVVGLGGRTSGVPRQDGFDITVASELMAILCLATDLNDLKERIANILIGYTYDREPVYVRDLKVQGALTLLLKDAIKPNLVQTIEHTPAFIHGGPFANIAHGCNSILATKAAMHYGDIALTEAGFGSDLGAEKFMDIVTPKLGKTPDCVVVVATIRALKLNGGMNKSELANEDLQALEKGAVNLYRHVQSMRQFGVPVVVTINKFGTDTDAEIELLSKLIGDNLGIQTYVSENFTQGGKGAIELANGVLEAIEQPSDFTSVYNADDELEIKINKVVKKIYGGARVELSGKAQTQLKRIKKLGYDKLPVCMAKTQYSFTDDPKN</sequence>
<dbReference type="Gene3D" id="3.30.1510.10">
    <property type="entry name" value="Domain 2, N(10)-formyltetrahydrofolate synthetase"/>
    <property type="match status" value="1"/>
</dbReference>
<keyword evidence="10" id="KW-1185">Reference proteome</keyword>
<gene>
    <name evidence="8" type="primary">fhs</name>
    <name evidence="9" type="ORF">NBRC111893_1136</name>
</gene>
<accession>A0A401FKT1</accession>
<feature type="binding site" evidence="8">
    <location>
        <begin position="61"/>
        <end position="68"/>
    </location>
    <ligand>
        <name>ATP</name>
        <dbReference type="ChEBI" id="CHEBI:30616"/>
    </ligand>
</feature>
<evidence type="ECO:0000256" key="6">
    <source>
        <dbReference type="ARBA" id="ARBA00049033"/>
    </source>
</evidence>
<comment type="caution">
    <text evidence="9">The sequence shown here is derived from an EMBL/GenBank/DDBJ whole genome shotgun (WGS) entry which is preliminary data.</text>
</comment>
<evidence type="ECO:0000256" key="4">
    <source>
        <dbReference type="ARBA" id="ARBA00022741"/>
    </source>
</evidence>
<dbReference type="EMBL" id="BEXA01000002">
    <property type="protein sequence ID" value="GAY72990.1"/>
    <property type="molecule type" value="Genomic_DNA"/>
</dbReference>
<dbReference type="GO" id="GO:0035999">
    <property type="term" value="P:tetrahydrofolate interconversion"/>
    <property type="evidence" value="ECO:0007669"/>
    <property type="project" value="UniProtKB-UniRule"/>
</dbReference>
<evidence type="ECO:0000256" key="3">
    <source>
        <dbReference type="ARBA" id="ARBA00022598"/>
    </source>
</evidence>
<comment type="catalytic activity">
    <reaction evidence="6 8">
        <text>(6S)-5,6,7,8-tetrahydrofolate + formate + ATP = (6R)-10-formyltetrahydrofolate + ADP + phosphate</text>
        <dbReference type="Rhea" id="RHEA:20221"/>
        <dbReference type="ChEBI" id="CHEBI:15740"/>
        <dbReference type="ChEBI" id="CHEBI:30616"/>
        <dbReference type="ChEBI" id="CHEBI:43474"/>
        <dbReference type="ChEBI" id="CHEBI:57453"/>
        <dbReference type="ChEBI" id="CHEBI:195366"/>
        <dbReference type="ChEBI" id="CHEBI:456216"/>
        <dbReference type="EC" id="6.3.4.3"/>
    </reaction>
</comment>
<evidence type="ECO:0000256" key="8">
    <source>
        <dbReference type="HAMAP-Rule" id="MF_01543"/>
    </source>
</evidence>
<comment type="pathway">
    <text evidence="1 8">One-carbon metabolism; tetrahydrofolate interconversion.</text>
</comment>
<keyword evidence="2 8" id="KW-0554">One-carbon metabolism</keyword>
<dbReference type="InterPro" id="IPR020628">
    <property type="entry name" value="Formate_THF_ligase_CS"/>
</dbReference>
<dbReference type="SUPFAM" id="SSF52540">
    <property type="entry name" value="P-loop containing nucleoside triphosphate hydrolases"/>
    <property type="match status" value="1"/>
</dbReference>
<dbReference type="EC" id="6.3.4.3" evidence="8"/>
<evidence type="ECO:0000313" key="10">
    <source>
        <dbReference type="Proteomes" id="UP000286974"/>
    </source>
</evidence>
<dbReference type="NCBIfam" id="NF010030">
    <property type="entry name" value="PRK13505.1"/>
    <property type="match status" value="1"/>
</dbReference>
<evidence type="ECO:0000256" key="7">
    <source>
        <dbReference type="ARBA" id="ARBA00061363"/>
    </source>
</evidence>
<evidence type="ECO:0000256" key="1">
    <source>
        <dbReference type="ARBA" id="ARBA00004777"/>
    </source>
</evidence>
<dbReference type="PROSITE" id="PS00721">
    <property type="entry name" value="FTHFS_1"/>
    <property type="match status" value="1"/>
</dbReference>
<dbReference type="PROSITE" id="PS00722">
    <property type="entry name" value="FTHFS_2"/>
    <property type="match status" value="1"/>
</dbReference>
<organism evidence="9 10">
    <name type="scientific">Lentilactobacillus kosonis</name>
    <dbReference type="NCBI Taxonomy" id="2810561"/>
    <lineage>
        <taxon>Bacteria</taxon>
        <taxon>Bacillati</taxon>
        <taxon>Bacillota</taxon>
        <taxon>Bacilli</taxon>
        <taxon>Lactobacillales</taxon>
        <taxon>Lactobacillaceae</taxon>
        <taxon>Lentilactobacillus</taxon>
    </lineage>
</organism>
<keyword evidence="3 8" id="KW-0436">Ligase</keyword>
<dbReference type="GO" id="GO:0005524">
    <property type="term" value="F:ATP binding"/>
    <property type="evidence" value="ECO:0007669"/>
    <property type="project" value="UniProtKB-UniRule"/>
</dbReference>
<dbReference type="Gene3D" id="3.40.50.300">
    <property type="entry name" value="P-loop containing nucleotide triphosphate hydrolases"/>
    <property type="match status" value="1"/>
</dbReference>
<dbReference type="HAMAP" id="MF_01543">
    <property type="entry name" value="FTHFS"/>
    <property type="match status" value="1"/>
</dbReference>
<dbReference type="Gene3D" id="3.10.410.10">
    <property type="entry name" value="Formyltetrahydrofolate synthetase, domain 3"/>
    <property type="match status" value="1"/>
</dbReference>
<comment type="similarity">
    <text evidence="7 8">Belongs to the formate--tetrahydrofolate ligase family.</text>
</comment>
<evidence type="ECO:0000256" key="2">
    <source>
        <dbReference type="ARBA" id="ARBA00022563"/>
    </source>
</evidence>
<evidence type="ECO:0000256" key="5">
    <source>
        <dbReference type="ARBA" id="ARBA00022840"/>
    </source>
</evidence>
<dbReference type="InterPro" id="IPR027417">
    <property type="entry name" value="P-loop_NTPase"/>
</dbReference>
<dbReference type="GO" id="GO:0004329">
    <property type="term" value="F:formate-tetrahydrofolate ligase activity"/>
    <property type="evidence" value="ECO:0007669"/>
    <property type="project" value="UniProtKB-UniRule"/>
</dbReference>
<dbReference type="FunFam" id="3.30.1510.10:FF:000001">
    <property type="entry name" value="Formate--tetrahydrofolate ligase"/>
    <property type="match status" value="1"/>
</dbReference>
<dbReference type="UniPathway" id="UPA00193"/>
<name>A0A401FKT1_9LACO</name>
<dbReference type="InterPro" id="IPR000559">
    <property type="entry name" value="Formate_THF_ligase"/>
</dbReference>
<protein>
    <recommendedName>
        <fullName evidence="8">Formate--tetrahydrofolate ligase</fullName>
        <ecNumber evidence="8">6.3.4.3</ecNumber>
    </recommendedName>
    <alternativeName>
        <fullName evidence="8">Formyltetrahydrofolate synthetase</fullName>
        <shortName evidence="8">FHS</shortName>
        <shortName evidence="8">FTHFS</shortName>
    </alternativeName>
</protein>
<keyword evidence="5 8" id="KW-0067">ATP-binding</keyword>
<dbReference type="AlphaFoldDB" id="A0A401FKT1"/>
<proteinExistence type="inferred from homology"/>
<keyword evidence="4 8" id="KW-0547">Nucleotide-binding</keyword>
<dbReference type="Pfam" id="PF01268">
    <property type="entry name" value="FTHFS"/>
    <property type="match status" value="1"/>
</dbReference>
<dbReference type="STRING" id="1138822.PL11_009065"/>
<evidence type="ECO:0000313" key="9">
    <source>
        <dbReference type="EMBL" id="GAY72990.1"/>
    </source>
</evidence>